<dbReference type="AlphaFoldDB" id="A0AAN7ZRH4"/>
<gene>
    <name evidence="2" type="ORF">LTR97_010613</name>
</gene>
<name>A0AAN7ZRH4_9PEZI</name>
<accession>A0AAN7ZRH4</accession>
<dbReference type="EMBL" id="JAVRQU010000018">
    <property type="protein sequence ID" value="KAK5693137.1"/>
    <property type="molecule type" value="Genomic_DNA"/>
</dbReference>
<evidence type="ECO:0000313" key="3">
    <source>
        <dbReference type="Proteomes" id="UP001310594"/>
    </source>
</evidence>
<reference evidence="2" key="1">
    <citation type="submission" date="2023-08" db="EMBL/GenBank/DDBJ databases">
        <title>Black Yeasts Isolated from many extreme environments.</title>
        <authorList>
            <person name="Coleine C."/>
            <person name="Stajich J.E."/>
            <person name="Selbmann L."/>
        </authorList>
    </citation>
    <scope>NUCLEOTIDE SEQUENCE</scope>
    <source>
        <strain evidence="2">CCFEE 5810</strain>
    </source>
</reference>
<comment type="caution">
    <text evidence="2">The sequence shown here is derived from an EMBL/GenBank/DDBJ whole genome shotgun (WGS) entry which is preliminary data.</text>
</comment>
<sequence>MAKRGREAGSTSRKSKNGKTLRNTNDFVFKHAPTVGGLLFTIPPELRNDIYVYVLLDSGTVHVERDLEVPGLLQACSQIRKETLAMWYLCNKFRHRIKHCDGELFERWMIHCITEISPQVDGRVKNSPTLKGKPDWSALMKWCGIVCKNSATSKFEIVAGYSRLKTVVTAALVTAKKCSEASVPWEVCETMLEHMRYAVGRYDARWLK</sequence>
<dbReference type="Proteomes" id="UP001310594">
    <property type="component" value="Unassembled WGS sequence"/>
</dbReference>
<protein>
    <submittedName>
        <fullName evidence="2">Uncharacterized protein</fullName>
    </submittedName>
</protein>
<evidence type="ECO:0000256" key="1">
    <source>
        <dbReference type="SAM" id="MobiDB-lite"/>
    </source>
</evidence>
<feature type="region of interest" description="Disordered" evidence="1">
    <location>
        <begin position="1"/>
        <end position="20"/>
    </location>
</feature>
<organism evidence="2 3">
    <name type="scientific">Elasticomyces elasticus</name>
    <dbReference type="NCBI Taxonomy" id="574655"/>
    <lineage>
        <taxon>Eukaryota</taxon>
        <taxon>Fungi</taxon>
        <taxon>Dikarya</taxon>
        <taxon>Ascomycota</taxon>
        <taxon>Pezizomycotina</taxon>
        <taxon>Dothideomycetes</taxon>
        <taxon>Dothideomycetidae</taxon>
        <taxon>Mycosphaerellales</taxon>
        <taxon>Teratosphaeriaceae</taxon>
        <taxon>Elasticomyces</taxon>
    </lineage>
</organism>
<evidence type="ECO:0000313" key="2">
    <source>
        <dbReference type="EMBL" id="KAK5693137.1"/>
    </source>
</evidence>
<proteinExistence type="predicted"/>